<dbReference type="OrthoDB" id="153510at2"/>
<organism evidence="2 3">
    <name type="scientific">Cryptosporangium phraense</name>
    <dbReference type="NCBI Taxonomy" id="2593070"/>
    <lineage>
        <taxon>Bacteria</taxon>
        <taxon>Bacillati</taxon>
        <taxon>Actinomycetota</taxon>
        <taxon>Actinomycetes</taxon>
        <taxon>Cryptosporangiales</taxon>
        <taxon>Cryptosporangiaceae</taxon>
        <taxon>Cryptosporangium</taxon>
    </lineage>
</organism>
<accession>A0A545AF98</accession>
<feature type="domain" description="Anti-sigma K factor RskA C-terminal" evidence="1">
    <location>
        <begin position="20"/>
        <end position="160"/>
    </location>
</feature>
<dbReference type="RefSeq" id="WP_142709615.1">
    <property type="nucleotide sequence ID" value="NZ_VIRS01000050.1"/>
</dbReference>
<dbReference type="AlphaFoldDB" id="A0A545AF98"/>
<sequence length="167" mass="18244">MTDVAKEASTQRRRPLTLLLLACALVVCAVTLTLEVEEQRARDQRSLITAEQDRLQRIETVLTASDAVSKRTTTKTGIRLSTVFSPDNHAAVVTYTDLPEIEPKQAYELWRIRNDVMKSMKILAPDGRDGTALVLDLNKGDAVAFTVEPEGGNGQPTGEIVVGLPIS</sequence>
<protein>
    <submittedName>
        <fullName evidence="2">Anti-sigma factor</fullName>
    </submittedName>
</protein>
<dbReference type="Proteomes" id="UP000317982">
    <property type="component" value="Unassembled WGS sequence"/>
</dbReference>
<dbReference type="Pfam" id="PF10099">
    <property type="entry name" value="RskA_C"/>
    <property type="match status" value="1"/>
</dbReference>
<evidence type="ECO:0000259" key="1">
    <source>
        <dbReference type="Pfam" id="PF10099"/>
    </source>
</evidence>
<dbReference type="InParanoid" id="A0A545AF98"/>
<dbReference type="GO" id="GO:0016989">
    <property type="term" value="F:sigma factor antagonist activity"/>
    <property type="evidence" value="ECO:0007669"/>
    <property type="project" value="TreeGrafter"/>
</dbReference>
<keyword evidence="3" id="KW-1185">Reference proteome</keyword>
<evidence type="ECO:0000313" key="3">
    <source>
        <dbReference type="Proteomes" id="UP000317982"/>
    </source>
</evidence>
<dbReference type="EMBL" id="VIRS01000050">
    <property type="protein sequence ID" value="TQS39989.1"/>
    <property type="molecule type" value="Genomic_DNA"/>
</dbReference>
<proteinExistence type="predicted"/>
<dbReference type="GO" id="GO:0006417">
    <property type="term" value="P:regulation of translation"/>
    <property type="evidence" value="ECO:0007669"/>
    <property type="project" value="TreeGrafter"/>
</dbReference>
<gene>
    <name evidence="2" type="ORF">FL583_37210</name>
</gene>
<dbReference type="PANTHER" id="PTHR37461">
    <property type="entry name" value="ANTI-SIGMA-K FACTOR RSKA"/>
    <property type="match status" value="1"/>
</dbReference>
<dbReference type="PANTHER" id="PTHR37461:SF1">
    <property type="entry name" value="ANTI-SIGMA-K FACTOR RSKA"/>
    <property type="match status" value="1"/>
</dbReference>
<dbReference type="InterPro" id="IPR051474">
    <property type="entry name" value="Anti-sigma-K/W_factor"/>
</dbReference>
<dbReference type="InterPro" id="IPR018764">
    <property type="entry name" value="RskA_C"/>
</dbReference>
<evidence type="ECO:0000313" key="2">
    <source>
        <dbReference type="EMBL" id="TQS39989.1"/>
    </source>
</evidence>
<reference evidence="2 3" key="1">
    <citation type="submission" date="2019-07" db="EMBL/GenBank/DDBJ databases">
        <title>Cryptosporangium phraense sp. nov., isolated from plant litter.</title>
        <authorList>
            <person name="Suriyachadkun C."/>
        </authorList>
    </citation>
    <scope>NUCLEOTIDE SEQUENCE [LARGE SCALE GENOMIC DNA]</scope>
    <source>
        <strain evidence="2 3">A-T 5661</strain>
    </source>
</reference>
<dbReference type="GO" id="GO:0005886">
    <property type="term" value="C:plasma membrane"/>
    <property type="evidence" value="ECO:0007669"/>
    <property type="project" value="InterPro"/>
</dbReference>
<comment type="caution">
    <text evidence="2">The sequence shown here is derived from an EMBL/GenBank/DDBJ whole genome shotgun (WGS) entry which is preliminary data.</text>
</comment>
<name>A0A545AF98_9ACTN</name>